<sequence>MNQEMSQEGLLRNIADLPPVARQEAIDFIAFLKFRHGRQPVEKITDDLSDLRNEAFVGIWKDRSDMADSTAWVKNLRKKEWG</sequence>
<proteinExistence type="predicted"/>
<dbReference type="EMBL" id="CAADFD010000102">
    <property type="protein sequence ID" value="VFJ65303.1"/>
    <property type="molecule type" value="Genomic_DNA"/>
</dbReference>
<dbReference type="AlphaFoldDB" id="A0A450TE61"/>
<organism evidence="1">
    <name type="scientific">Candidatus Kentrum sp. FW</name>
    <dbReference type="NCBI Taxonomy" id="2126338"/>
    <lineage>
        <taxon>Bacteria</taxon>
        <taxon>Pseudomonadati</taxon>
        <taxon>Pseudomonadota</taxon>
        <taxon>Gammaproteobacteria</taxon>
        <taxon>Candidatus Kentrum</taxon>
    </lineage>
</organism>
<protein>
    <recommendedName>
        <fullName evidence="2">DUF2281 domain-containing protein</fullName>
    </recommendedName>
</protein>
<reference evidence="1" key="1">
    <citation type="submission" date="2019-02" db="EMBL/GenBank/DDBJ databases">
        <authorList>
            <person name="Gruber-Vodicka R. H."/>
            <person name="Seah K. B. B."/>
        </authorList>
    </citation>
    <scope>NUCLEOTIDE SEQUENCE</scope>
    <source>
        <strain evidence="1">BECK_BZ106</strain>
    </source>
</reference>
<name>A0A450TE61_9GAMM</name>
<accession>A0A450TE61</accession>
<evidence type="ECO:0000313" key="1">
    <source>
        <dbReference type="EMBL" id="VFJ65303.1"/>
    </source>
</evidence>
<evidence type="ECO:0008006" key="2">
    <source>
        <dbReference type="Google" id="ProtNLM"/>
    </source>
</evidence>
<gene>
    <name evidence="1" type="ORF">BECKFW1821B_GA0114236_110213</name>
</gene>